<keyword evidence="12" id="KW-1185">Reference proteome</keyword>
<dbReference type="PROSITE" id="PS50928">
    <property type="entry name" value="ABC_TM1"/>
    <property type="match status" value="1"/>
</dbReference>
<proteinExistence type="inferred from homology"/>
<dbReference type="RefSeq" id="WP_203775118.1">
    <property type="nucleotide sequence ID" value="NZ_BAAAYJ010000022.1"/>
</dbReference>
<evidence type="ECO:0000256" key="8">
    <source>
        <dbReference type="ARBA" id="ARBA00023136"/>
    </source>
</evidence>
<dbReference type="AlphaFoldDB" id="A0A919JP68"/>
<evidence type="ECO:0000256" key="2">
    <source>
        <dbReference type="ARBA" id="ARBA00010072"/>
    </source>
</evidence>
<dbReference type="InterPro" id="IPR043429">
    <property type="entry name" value="ArtM/GltK/GlnP/TcyL/YhdX-like"/>
</dbReference>
<evidence type="ECO:0000256" key="4">
    <source>
        <dbReference type="ARBA" id="ARBA00022475"/>
    </source>
</evidence>
<dbReference type="Pfam" id="PF00528">
    <property type="entry name" value="BPD_transp_1"/>
    <property type="match status" value="1"/>
</dbReference>
<evidence type="ECO:0000256" key="3">
    <source>
        <dbReference type="ARBA" id="ARBA00022448"/>
    </source>
</evidence>
<dbReference type="GO" id="GO:0022857">
    <property type="term" value="F:transmembrane transporter activity"/>
    <property type="evidence" value="ECO:0007669"/>
    <property type="project" value="InterPro"/>
</dbReference>
<keyword evidence="8 9" id="KW-0472">Membrane</keyword>
<dbReference type="PANTHER" id="PTHR30614">
    <property type="entry name" value="MEMBRANE COMPONENT OF AMINO ACID ABC TRANSPORTER"/>
    <property type="match status" value="1"/>
</dbReference>
<evidence type="ECO:0000256" key="1">
    <source>
        <dbReference type="ARBA" id="ARBA00004651"/>
    </source>
</evidence>
<comment type="subcellular location">
    <subcellularLocation>
        <location evidence="1 9">Cell membrane</location>
        <topology evidence="1 9">Multi-pass membrane protein</topology>
    </subcellularLocation>
</comment>
<dbReference type="PANTHER" id="PTHR30614:SF37">
    <property type="entry name" value="AMINO-ACID ABC TRANSPORTER PERMEASE PROTEIN YHDX-RELATED"/>
    <property type="match status" value="1"/>
</dbReference>
<accession>A0A919JP68</accession>
<evidence type="ECO:0000313" key="11">
    <source>
        <dbReference type="EMBL" id="GIE53228.1"/>
    </source>
</evidence>
<dbReference type="Proteomes" id="UP000647172">
    <property type="component" value="Unassembled WGS sequence"/>
</dbReference>
<dbReference type="NCBIfam" id="TIGR01726">
    <property type="entry name" value="HEQRo_perm_3TM"/>
    <property type="match status" value="1"/>
</dbReference>
<dbReference type="GO" id="GO:0006865">
    <property type="term" value="P:amino acid transport"/>
    <property type="evidence" value="ECO:0007669"/>
    <property type="project" value="UniProtKB-KW"/>
</dbReference>
<keyword evidence="6" id="KW-0029">Amino-acid transport</keyword>
<evidence type="ECO:0000256" key="6">
    <source>
        <dbReference type="ARBA" id="ARBA00022970"/>
    </source>
</evidence>
<evidence type="ECO:0000256" key="9">
    <source>
        <dbReference type="RuleBase" id="RU363032"/>
    </source>
</evidence>
<keyword evidence="4" id="KW-1003">Cell membrane</keyword>
<feature type="transmembrane region" description="Helical" evidence="9">
    <location>
        <begin position="194"/>
        <end position="217"/>
    </location>
</feature>
<evidence type="ECO:0000313" key="12">
    <source>
        <dbReference type="Proteomes" id="UP000647172"/>
    </source>
</evidence>
<feature type="transmembrane region" description="Helical" evidence="9">
    <location>
        <begin position="20"/>
        <end position="43"/>
    </location>
</feature>
<feature type="domain" description="ABC transmembrane type-1" evidence="10">
    <location>
        <begin position="17"/>
        <end position="208"/>
    </location>
</feature>
<keyword evidence="5 9" id="KW-0812">Transmembrane</keyword>
<dbReference type="Gene3D" id="1.10.3720.10">
    <property type="entry name" value="MetI-like"/>
    <property type="match status" value="1"/>
</dbReference>
<evidence type="ECO:0000259" key="10">
    <source>
        <dbReference type="PROSITE" id="PS50928"/>
    </source>
</evidence>
<dbReference type="SUPFAM" id="SSF161098">
    <property type="entry name" value="MetI-like"/>
    <property type="match status" value="1"/>
</dbReference>
<feature type="transmembrane region" description="Helical" evidence="9">
    <location>
        <begin position="64"/>
        <end position="85"/>
    </location>
</feature>
<reference evidence="11" key="1">
    <citation type="submission" date="2021-01" db="EMBL/GenBank/DDBJ databases">
        <title>Whole genome shotgun sequence of Actinoplanes nipponensis NBRC 14063.</title>
        <authorList>
            <person name="Komaki H."/>
            <person name="Tamura T."/>
        </authorList>
    </citation>
    <scope>NUCLEOTIDE SEQUENCE</scope>
    <source>
        <strain evidence="11">NBRC 14063</strain>
    </source>
</reference>
<dbReference type="EMBL" id="BOMQ01000080">
    <property type="protein sequence ID" value="GIE53228.1"/>
    <property type="molecule type" value="Genomic_DNA"/>
</dbReference>
<keyword evidence="7 9" id="KW-1133">Transmembrane helix</keyword>
<protein>
    <submittedName>
        <fullName evidence="11">Glutamate ABC transporter, permease</fullName>
    </submittedName>
</protein>
<name>A0A919JP68_9ACTN</name>
<comment type="caution">
    <text evidence="11">The sequence shown here is derived from an EMBL/GenBank/DDBJ whole genome shotgun (WGS) entry which is preliminary data.</text>
</comment>
<gene>
    <name evidence="11" type="ORF">Ani05nite_67620</name>
</gene>
<organism evidence="11 12">
    <name type="scientific">Actinoplanes nipponensis</name>
    <dbReference type="NCBI Taxonomy" id="135950"/>
    <lineage>
        <taxon>Bacteria</taxon>
        <taxon>Bacillati</taxon>
        <taxon>Actinomycetota</taxon>
        <taxon>Actinomycetes</taxon>
        <taxon>Micromonosporales</taxon>
        <taxon>Micromonosporaceae</taxon>
        <taxon>Actinoplanes</taxon>
    </lineage>
</organism>
<dbReference type="InterPro" id="IPR000515">
    <property type="entry name" value="MetI-like"/>
</dbReference>
<feature type="transmembrane region" description="Helical" evidence="9">
    <location>
        <begin position="91"/>
        <end position="109"/>
    </location>
</feature>
<dbReference type="InterPro" id="IPR035906">
    <property type="entry name" value="MetI-like_sf"/>
</dbReference>
<comment type="similarity">
    <text evidence="2">Belongs to the binding-protein-dependent transport system permease family. HisMQ subfamily.</text>
</comment>
<keyword evidence="3 9" id="KW-0813">Transport</keyword>
<sequence length="224" mass="23685">MDVFSDPSNIDVYVTGFLWILKLTAAGAAGALVIGVVLAAMRVSPVPVLRGFGALWVNTFRNTPLTLIVFFCYFGLFSTLGLSLADDIDLNNYWLGVVGLSVYTAAFVCEAIRSGINTVPAGQSEAARAIGMSFFQTLTMVILPQAGRAVIAPLGSIFIALAKNATIVGTIGLAESSNAMKELINANGDQVIPIFLVFAGTFALVLIPTGYAFGWLANRLAVKR</sequence>
<feature type="transmembrane region" description="Helical" evidence="9">
    <location>
        <begin position="150"/>
        <end position="174"/>
    </location>
</feature>
<evidence type="ECO:0000256" key="7">
    <source>
        <dbReference type="ARBA" id="ARBA00022989"/>
    </source>
</evidence>
<dbReference type="InterPro" id="IPR010065">
    <property type="entry name" value="AA_ABC_transptr_permease_3TM"/>
</dbReference>
<dbReference type="GO" id="GO:0043190">
    <property type="term" value="C:ATP-binding cassette (ABC) transporter complex"/>
    <property type="evidence" value="ECO:0007669"/>
    <property type="project" value="InterPro"/>
</dbReference>
<evidence type="ECO:0000256" key="5">
    <source>
        <dbReference type="ARBA" id="ARBA00022692"/>
    </source>
</evidence>
<dbReference type="CDD" id="cd06261">
    <property type="entry name" value="TM_PBP2"/>
    <property type="match status" value="1"/>
</dbReference>